<dbReference type="PANTHER" id="PTHR32015:SF1">
    <property type="entry name" value="LIPASE"/>
    <property type="match status" value="1"/>
</dbReference>
<dbReference type="Gene3D" id="3.40.50.1820">
    <property type="entry name" value="alpha/beta hydrolase"/>
    <property type="match status" value="1"/>
</dbReference>
<dbReference type="EMBL" id="BAAAZW010000007">
    <property type="protein sequence ID" value="GAA3963445.1"/>
    <property type="molecule type" value="Genomic_DNA"/>
</dbReference>
<evidence type="ECO:0000313" key="2">
    <source>
        <dbReference type="EMBL" id="GAA3963445.1"/>
    </source>
</evidence>
<proteinExistence type="predicted"/>
<keyword evidence="3" id="KW-1185">Reference proteome</keyword>
<dbReference type="PANTHER" id="PTHR32015">
    <property type="entry name" value="FASTING INDUCED LIPASE"/>
    <property type="match status" value="1"/>
</dbReference>
<dbReference type="GO" id="GO:0016787">
    <property type="term" value="F:hydrolase activity"/>
    <property type="evidence" value="ECO:0007669"/>
    <property type="project" value="UniProtKB-KW"/>
</dbReference>
<comment type="caution">
    <text evidence="2">The sequence shown here is derived from an EMBL/GenBank/DDBJ whole genome shotgun (WGS) entry which is preliminary data.</text>
</comment>
<dbReference type="Pfam" id="PF01674">
    <property type="entry name" value="Lipase_2"/>
    <property type="match status" value="1"/>
</dbReference>
<evidence type="ECO:0000256" key="1">
    <source>
        <dbReference type="SAM" id="SignalP"/>
    </source>
</evidence>
<organism evidence="2 3">
    <name type="scientific">Gordonia caeni</name>
    <dbReference type="NCBI Taxonomy" id="1007097"/>
    <lineage>
        <taxon>Bacteria</taxon>
        <taxon>Bacillati</taxon>
        <taxon>Actinomycetota</taxon>
        <taxon>Actinomycetes</taxon>
        <taxon>Mycobacteriales</taxon>
        <taxon>Gordoniaceae</taxon>
        <taxon>Gordonia</taxon>
    </lineage>
</organism>
<reference evidence="3" key="1">
    <citation type="journal article" date="2019" name="Int. J. Syst. Evol. Microbiol.">
        <title>The Global Catalogue of Microorganisms (GCM) 10K type strain sequencing project: providing services to taxonomists for standard genome sequencing and annotation.</title>
        <authorList>
            <consortium name="The Broad Institute Genomics Platform"/>
            <consortium name="The Broad Institute Genome Sequencing Center for Infectious Disease"/>
            <person name="Wu L."/>
            <person name="Ma J."/>
        </authorList>
    </citation>
    <scope>NUCLEOTIDE SEQUENCE [LARGE SCALE GENOMIC DNA]</scope>
    <source>
        <strain evidence="3">JCM 16923</strain>
    </source>
</reference>
<sequence>MRDNHDMISPFGVRLSVCTAALAAALGAAVVSAPPAAAGPEYPVVTDAGVASVTGDMQPAEMSPPGANVKGCRSEKTPVVLLHGTAQNQMSAWQYLAPTMANRGFCVYSLTYGQASWSAQIGGLAPREKSAKQVAALVDRVLASSGAQQVDLVGFSQGSAVAQLFTQLPGRAAQVRHLIGMGPSNRGTSTVGSIADRLPARAPGENDWGPLHSSIQYLMVMTRHDEIATPYRHGFLPKAPNVRNVVVQDHCPNDTVGHVGLPYDSWVGATVMNTLTGNTAKPRCTVGFPL</sequence>
<keyword evidence="2" id="KW-0378">Hydrolase</keyword>
<dbReference type="SUPFAM" id="SSF53474">
    <property type="entry name" value="alpha/beta-Hydrolases"/>
    <property type="match status" value="1"/>
</dbReference>
<dbReference type="InterPro" id="IPR002918">
    <property type="entry name" value="Lipase_EstA/Esterase_EstB"/>
</dbReference>
<evidence type="ECO:0000313" key="3">
    <source>
        <dbReference type="Proteomes" id="UP001418444"/>
    </source>
</evidence>
<dbReference type="InterPro" id="IPR029058">
    <property type="entry name" value="AB_hydrolase_fold"/>
</dbReference>
<dbReference type="Proteomes" id="UP001418444">
    <property type="component" value="Unassembled WGS sequence"/>
</dbReference>
<name>A0ABP7PCH9_9ACTN</name>
<feature type="chain" id="PRO_5045356076" evidence="1">
    <location>
        <begin position="39"/>
        <end position="290"/>
    </location>
</feature>
<accession>A0ABP7PCH9</accession>
<feature type="signal peptide" evidence="1">
    <location>
        <begin position="1"/>
        <end position="38"/>
    </location>
</feature>
<gene>
    <name evidence="2" type="ORF">GCM10022231_24600</name>
</gene>
<protein>
    <submittedName>
        <fullName evidence="2">Alpha/beta fold hydrolase</fullName>
    </submittedName>
</protein>
<keyword evidence="1" id="KW-0732">Signal</keyword>